<sequence>MLEWRNYQLLSSIFLFDLWLSHFYWIAYVFLKTSWYWNIEFCNCPMFGAGALRKCLFPWLLQTIFSISVF</sequence>
<evidence type="ECO:0000313" key="2">
    <source>
        <dbReference type="Proteomes" id="UP001062846"/>
    </source>
</evidence>
<protein>
    <submittedName>
        <fullName evidence="1">Uncharacterized protein</fullName>
    </submittedName>
</protein>
<gene>
    <name evidence="1" type="ORF">RHMOL_Rhmol05G0093600</name>
</gene>
<evidence type="ECO:0000313" key="1">
    <source>
        <dbReference type="EMBL" id="KAI8554373.1"/>
    </source>
</evidence>
<accession>A0ACC0NLX1</accession>
<name>A0ACC0NLX1_RHOML</name>
<keyword evidence="2" id="KW-1185">Reference proteome</keyword>
<dbReference type="Proteomes" id="UP001062846">
    <property type="component" value="Chromosome 5"/>
</dbReference>
<reference evidence="1" key="1">
    <citation type="submission" date="2022-02" db="EMBL/GenBank/DDBJ databases">
        <title>Plant Genome Project.</title>
        <authorList>
            <person name="Zhang R.-G."/>
        </authorList>
    </citation>
    <scope>NUCLEOTIDE SEQUENCE</scope>
    <source>
        <strain evidence="1">AT1</strain>
    </source>
</reference>
<organism evidence="1 2">
    <name type="scientific">Rhododendron molle</name>
    <name type="common">Chinese azalea</name>
    <name type="synonym">Azalea mollis</name>
    <dbReference type="NCBI Taxonomy" id="49168"/>
    <lineage>
        <taxon>Eukaryota</taxon>
        <taxon>Viridiplantae</taxon>
        <taxon>Streptophyta</taxon>
        <taxon>Embryophyta</taxon>
        <taxon>Tracheophyta</taxon>
        <taxon>Spermatophyta</taxon>
        <taxon>Magnoliopsida</taxon>
        <taxon>eudicotyledons</taxon>
        <taxon>Gunneridae</taxon>
        <taxon>Pentapetalae</taxon>
        <taxon>asterids</taxon>
        <taxon>Ericales</taxon>
        <taxon>Ericaceae</taxon>
        <taxon>Ericoideae</taxon>
        <taxon>Rhodoreae</taxon>
        <taxon>Rhododendron</taxon>
    </lineage>
</organism>
<comment type="caution">
    <text evidence="1">The sequence shown here is derived from an EMBL/GenBank/DDBJ whole genome shotgun (WGS) entry which is preliminary data.</text>
</comment>
<proteinExistence type="predicted"/>
<dbReference type="EMBL" id="CM046392">
    <property type="protein sequence ID" value="KAI8554373.1"/>
    <property type="molecule type" value="Genomic_DNA"/>
</dbReference>